<dbReference type="EMBL" id="JAOYFB010000039">
    <property type="protein sequence ID" value="KAK4029736.1"/>
    <property type="molecule type" value="Genomic_DNA"/>
</dbReference>
<gene>
    <name evidence="1" type="ORF">OUZ56_022702</name>
</gene>
<evidence type="ECO:0000313" key="2">
    <source>
        <dbReference type="Proteomes" id="UP001234178"/>
    </source>
</evidence>
<sequence>MKKVFQSRSRCNGPAGGLRCGQLDAATWWRSSENSLFARPFLPEKKTTKNNCVDIQWFTVSSTGTQCVYSPV</sequence>
<reference evidence="1 2" key="1">
    <citation type="journal article" date="2023" name="Nucleic Acids Res.">
        <title>The hologenome of Daphnia magna reveals possible DNA methylation and microbiome-mediated evolution of the host genome.</title>
        <authorList>
            <person name="Chaturvedi A."/>
            <person name="Li X."/>
            <person name="Dhandapani V."/>
            <person name="Marshall H."/>
            <person name="Kissane S."/>
            <person name="Cuenca-Cambronero M."/>
            <person name="Asole G."/>
            <person name="Calvet F."/>
            <person name="Ruiz-Romero M."/>
            <person name="Marangio P."/>
            <person name="Guigo R."/>
            <person name="Rago D."/>
            <person name="Mirbahai L."/>
            <person name="Eastwood N."/>
            <person name="Colbourne J.K."/>
            <person name="Zhou J."/>
            <person name="Mallon E."/>
            <person name="Orsini L."/>
        </authorList>
    </citation>
    <scope>NUCLEOTIDE SEQUENCE [LARGE SCALE GENOMIC DNA]</scope>
    <source>
        <strain evidence="1">LRV0_1</strain>
    </source>
</reference>
<dbReference type="Proteomes" id="UP001234178">
    <property type="component" value="Unassembled WGS sequence"/>
</dbReference>
<proteinExistence type="predicted"/>
<keyword evidence="2" id="KW-1185">Reference proteome</keyword>
<comment type="caution">
    <text evidence="1">The sequence shown here is derived from an EMBL/GenBank/DDBJ whole genome shotgun (WGS) entry which is preliminary data.</text>
</comment>
<name>A0ABR0AX75_9CRUS</name>
<protein>
    <submittedName>
        <fullName evidence="1">Uncharacterized protein</fullName>
    </submittedName>
</protein>
<organism evidence="1 2">
    <name type="scientific">Daphnia magna</name>
    <dbReference type="NCBI Taxonomy" id="35525"/>
    <lineage>
        <taxon>Eukaryota</taxon>
        <taxon>Metazoa</taxon>
        <taxon>Ecdysozoa</taxon>
        <taxon>Arthropoda</taxon>
        <taxon>Crustacea</taxon>
        <taxon>Branchiopoda</taxon>
        <taxon>Diplostraca</taxon>
        <taxon>Cladocera</taxon>
        <taxon>Anomopoda</taxon>
        <taxon>Daphniidae</taxon>
        <taxon>Daphnia</taxon>
    </lineage>
</organism>
<accession>A0ABR0AX75</accession>
<evidence type="ECO:0000313" key="1">
    <source>
        <dbReference type="EMBL" id="KAK4029736.1"/>
    </source>
</evidence>